<proteinExistence type="predicted"/>
<feature type="compositionally biased region" description="Basic and acidic residues" evidence="1">
    <location>
        <begin position="51"/>
        <end position="61"/>
    </location>
</feature>
<name>A0ABR2BWY8_9ROSI</name>
<evidence type="ECO:0000259" key="2">
    <source>
        <dbReference type="Pfam" id="PF23551"/>
    </source>
</evidence>
<dbReference type="Proteomes" id="UP001472677">
    <property type="component" value="Unassembled WGS sequence"/>
</dbReference>
<feature type="region of interest" description="Disordered" evidence="1">
    <location>
        <begin position="1"/>
        <end position="62"/>
    </location>
</feature>
<comment type="caution">
    <text evidence="3">The sequence shown here is derived from an EMBL/GenBank/DDBJ whole genome shotgun (WGS) entry which is preliminary data.</text>
</comment>
<evidence type="ECO:0000313" key="4">
    <source>
        <dbReference type="Proteomes" id="UP001472677"/>
    </source>
</evidence>
<reference evidence="3 4" key="1">
    <citation type="journal article" date="2024" name="G3 (Bethesda)">
        <title>Genome assembly of Hibiscus sabdariffa L. provides insights into metabolisms of medicinal natural products.</title>
        <authorList>
            <person name="Kim T."/>
        </authorList>
    </citation>
    <scope>NUCLEOTIDE SEQUENCE [LARGE SCALE GENOMIC DNA]</scope>
    <source>
        <strain evidence="3">TK-2024</strain>
        <tissue evidence="3">Old leaves</tissue>
    </source>
</reference>
<feature type="compositionally biased region" description="Polar residues" evidence="1">
    <location>
        <begin position="1"/>
        <end position="11"/>
    </location>
</feature>
<dbReference type="EMBL" id="JBBPBM010000078">
    <property type="protein sequence ID" value="KAK8511634.1"/>
    <property type="molecule type" value="Genomic_DNA"/>
</dbReference>
<accession>A0ABR2BWY8</accession>
<dbReference type="PANTHER" id="PTHR45496:SF12">
    <property type="entry name" value="J DOMAIN-CONTAINING PROTEIN"/>
    <property type="match status" value="1"/>
</dbReference>
<keyword evidence="4" id="KW-1185">Reference proteome</keyword>
<gene>
    <name evidence="3" type="ORF">V6N12_038235</name>
</gene>
<evidence type="ECO:0000313" key="3">
    <source>
        <dbReference type="EMBL" id="KAK8511634.1"/>
    </source>
</evidence>
<dbReference type="InterPro" id="IPR056988">
    <property type="entry name" value="Zn_ribbon_pln"/>
</dbReference>
<sequence>MNSNGSFTQKVSIFGFNPPQHHDRTARKEVPNNLRPETQFSNVGRDGSGFKTDHLKREKGGENGNETGTFWTVCPYCYHMYEYEKKYEDCCLLCQNCRRGFHGLAVEPPPESVLTKGKTGEYYFGYGLFPLGHSGDNGFFSNKKLQVGEKQAVVEISDDSGDGRKVENKDCEVRKDGFGLSNGGRKMRVKSVPRNPKKLWGRGIKGMFEKKNNLHFVEMNEEFWKEVDKNAAGSIQDDELDFFPGDDDLFVGLRDIC</sequence>
<organism evidence="3 4">
    <name type="scientific">Hibiscus sabdariffa</name>
    <name type="common">roselle</name>
    <dbReference type="NCBI Taxonomy" id="183260"/>
    <lineage>
        <taxon>Eukaryota</taxon>
        <taxon>Viridiplantae</taxon>
        <taxon>Streptophyta</taxon>
        <taxon>Embryophyta</taxon>
        <taxon>Tracheophyta</taxon>
        <taxon>Spermatophyta</taxon>
        <taxon>Magnoliopsida</taxon>
        <taxon>eudicotyledons</taxon>
        <taxon>Gunneridae</taxon>
        <taxon>Pentapetalae</taxon>
        <taxon>rosids</taxon>
        <taxon>malvids</taxon>
        <taxon>Malvales</taxon>
        <taxon>Malvaceae</taxon>
        <taxon>Malvoideae</taxon>
        <taxon>Hibiscus</taxon>
    </lineage>
</organism>
<feature type="compositionally biased region" description="Basic and acidic residues" evidence="1">
    <location>
        <begin position="20"/>
        <end position="30"/>
    </location>
</feature>
<feature type="domain" description="Zinc beta-ribbon" evidence="2">
    <location>
        <begin position="70"/>
        <end position="101"/>
    </location>
</feature>
<protein>
    <recommendedName>
        <fullName evidence="2">Zinc beta-ribbon domain-containing protein</fullName>
    </recommendedName>
</protein>
<evidence type="ECO:0000256" key="1">
    <source>
        <dbReference type="SAM" id="MobiDB-lite"/>
    </source>
</evidence>
<dbReference type="InterPro" id="IPR053052">
    <property type="entry name" value="Imprinting_Balance_Reg"/>
</dbReference>
<dbReference type="Pfam" id="PF23551">
    <property type="entry name" value="Zn_ribbon_20"/>
    <property type="match status" value="1"/>
</dbReference>
<dbReference type="PANTHER" id="PTHR45496">
    <property type="entry name" value="CHAPERONE DNAJ-DOMAIN SUPERFAMILY PROTEIN"/>
    <property type="match status" value="1"/>
</dbReference>